<gene>
    <name evidence="2" type="ORF">CVT26_007188</name>
</gene>
<evidence type="ECO:0000256" key="1">
    <source>
        <dbReference type="SAM" id="MobiDB-lite"/>
    </source>
</evidence>
<accession>A0A409W0A9</accession>
<evidence type="ECO:0000313" key="3">
    <source>
        <dbReference type="Proteomes" id="UP000284706"/>
    </source>
</evidence>
<sequence length="118" mass="12875">MVNAELCVRLAVARSDLPSPLPLRHWLLYDHAFVLQQDHGALHPLPSSDNITAAQESSIPPPDRGYSTERTNAVAAARDVAGLWRLARRNGGRRGHGKLEQGIGRVIGRVVGRERLGS</sequence>
<evidence type="ECO:0000313" key="2">
    <source>
        <dbReference type="EMBL" id="PPQ71928.1"/>
    </source>
</evidence>
<name>A0A409W0A9_9AGAR</name>
<proteinExistence type="predicted"/>
<dbReference type="AlphaFoldDB" id="A0A409W0A9"/>
<keyword evidence="3" id="KW-1185">Reference proteome</keyword>
<comment type="caution">
    <text evidence="2">The sequence shown here is derived from an EMBL/GenBank/DDBJ whole genome shotgun (WGS) entry which is preliminary data.</text>
</comment>
<dbReference type="InParanoid" id="A0A409W0A9"/>
<feature type="region of interest" description="Disordered" evidence="1">
    <location>
        <begin position="45"/>
        <end position="70"/>
    </location>
</feature>
<feature type="compositionally biased region" description="Polar residues" evidence="1">
    <location>
        <begin position="47"/>
        <end position="58"/>
    </location>
</feature>
<protein>
    <submittedName>
        <fullName evidence="2">Uncharacterized protein</fullName>
    </submittedName>
</protein>
<dbReference type="EMBL" id="NHYE01005481">
    <property type="protein sequence ID" value="PPQ71928.1"/>
    <property type="molecule type" value="Genomic_DNA"/>
</dbReference>
<dbReference type="Proteomes" id="UP000284706">
    <property type="component" value="Unassembled WGS sequence"/>
</dbReference>
<organism evidence="2 3">
    <name type="scientific">Gymnopilus dilepis</name>
    <dbReference type="NCBI Taxonomy" id="231916"/>
    <lineage>
        <taxon>Eukaryota</taxon>
        <taxon>Fungi</taxon>
        <taxon>Dikarya</taxon>
        <taxon>Basidiomycota</taxon>
        <taxon>Agaricomycotina</taxon>
        <taxon>Agaricomycetes</taxon>
        <taxon>Agaricomycetidae</taxon>
        <taxon>Agaricales</taxon>
        <taxon>Agaricineae</taxon>
        <taxon>Hymenogastraceae</taxon>
        <taxon>Gymnopilus</taxon>
    </lineage>
</organism>
<reference evidence="2 3" key="1">
    <citation type="journal article" date="2018" name="Evol. Lett.">
        <title>Horizontal gene cluster transfer increased hallucinogenic mushroom diversity.</title>
        <authorList>
            <person name="Reynolds H.T."/>
            <person name="Vijayakumar V."/>
            <person name="Gluck-Thaler E."/>
            <person name="Korotkin H.B."/>
            <person name="Matheny P.B."/>
            <person name="Slot J.C."/>
        </authorList>
    </citation>
    <scope>NUCLEOTIDE SEQUENCE [LARGE SCALE GENOMIC DNA]</scope>
    <source>
        <strain evidence="2 3">SRW20</strain>
    </source>
</reference>